<dbReference type="GO" id="GO:0000287">
    <property type="term" value="F:magnesium ion binding"/>
    <property type="evidence" value="ECO:0007669"/>
    <property type="project" value="TreeGrafter"/>
</dbReference>
<evidence type="ECO:0000256" key="1">
    <source>
        <dbReference type="ARBA" id="ARBA00001946"/>
    </source>
</evidence>
<dbReference type="HAMAP" id="MF_01139">
    <property type="entry name" value="ISPT"/>
    <property type="match status" value="1"/>
</dbReference>
<protein>
    <submittedName>
        <fullName evidence="3">Undecaprenyl diphosphate synthase</fullName>
        <ecNumber evidence="3">2.5.1.31</ecNumber>
    </submittedName>
</protein>
<dbReference type="NCBIfam" id="TIGR00055">
    <property type="entry name" value="uppS"/>
    <property type="match status" value="1"/>
</dbReference>
<dbReference type="InterPro" id="IPR036424">
    <property type="entry name" value="UPP_synth-like_sf"/>
</dbReference>
<evidence type="ECO:0000313" key="3">
    <source>
        <dbReference type="EMBL" id="VAW66567.1"/>
    </source>
</evidence>
<dbReference type="Pfam" id="PF01255">
    <property type="entry name" value="Prenyltransf"/>
    <property type="match status" value="1"/>
</dbReference>
<dbReference type="SUPFAM" id="SSF64005">
    <property type="entry name" value="Undecaprenyl diphosphate synthase"/>
    <property type="match status" value="1"/>
</dbReference>
<organism evidence="3">
    <name type="scientific">hydrothermal vent metagenome</name>
    <dbReference type="NCBI Taxonomy" id="652676"/>
    <lineage>
        <taxon>unclassified sequences</taxon>
        <taxon>metagenomes</taxon>
        <taxon>ecological metagenomes</taxon>
    </lineage>
</organism>
<name>A0A3B0XTB9_9ZZZZ</name>
<sequence>MTATLINKDEMSSAGQLTGVSPEHVVVVMDGNGRWARKRMLPRTAGHHAGVKSTREVVEQCVKAKIQALTLFAFSSENWKRPEQEVSSLMALFVSTLQSEIKSLHKQNVRVRFIGECTAFSEKLQARISQASELTQANTGLQLNIAVNYGGRWDVAEACRRIAEKVQAGTLRAEEVDAELVDRHVCLSDLSAPDLFIRTGGDQRVSNFLIWQLAYTELYFTDVLWPDFKSVEFLAALEWFAQRQRRFGKTGEQINDAQSQHG</sequence>
<dbReference type="PANTHER" id="PTHR10291">
    <property type="entry name" value="DEHYDRODOLICHYL DIPHOSPHATE SYNTHASE FAMILY MEMBER"/>
    <property type="match status" value="1"/>
</dbReference>
<dbReference type="EC" id="2.5.1.31" evidence="3"/>
<dbReference type="CDD" id="cd00475">
    <property type="entry name" value="Cis_IPPS"/>
    <property type="match status" value="1"/>
</dbReference>
<proteinExistence type="inferred from homology"/>
<dbReference type="InterPro" id="IPR001441">
    <property type="entry name" value="UPP_synth-like"/>
</dbReference>
<dbReference type="GO" id="GO:0005829">
    <property type="term" value="C:cytosol"/>
    <property type="evidence" value="ECO:0007669"/>
    <property type="project" value="TreeGrafter"/>
</dbReference>
<dbReference type="AlphaFoldDB" id="A0A3B0XTB9"/>
<comment type="cofactor">
    <cofactor evidence="1">
        <name>Mg(2+)</name>
        <dbReference type="ChEBI" id="CHEBI:18420"/>
    </cofactor>
</comment>
<keyword evidence="2 3" id="KW-0808">Transferase</keyword>
<accession>A0A3B0XTB9</accession>
<dbReference type="GO" id="GO:0008834">
    <property type="term" value="F:ditrans,polycis-undecaprenyl-diphosphate synthase [(2E,6E)-farnesyl-diphosphate specific] activity"/>
    <property type="evidence" value="ECO:0007669"/>
    <property type="project" value="UniProtKB-EC"/>
</dbReference>
<dbReference type="NCBIfam" id="NF011405">
    <property type="entry name" value="PRK14830.1"/>
    <property type="match status" value="1"/>
</dbReference>
<dbReference type="Gene3D" id="3.40.1180.10">
    <property type="entry name" value="Decaprenyl diphosphate synthase-like"/>
    <property type="match status" value="1"/>
</dbReference>
<dbReference type="EMBL" id="UOFG01000279">
    <property type="protein sequence ID" value="VAW66567.1"/>
    <property type="molecule type" value="Genomic_DNA"/>
</dbReference>
<dbReference type="GO" id="GO:0016094">
    <property type="term" value="P:polyprenol biosynthetic process"/>
    <property type="evidence" value="ECO:0007669"/>
    <property type="project" value="TreeGrafter"/>
</dbReference>
<dbReference type="PROSITE" id="PS01066">
    <property type="entry name" value="UPP_SYNTHASE"/>
    <property type="match status" value="1"/>
</dbReference>
<dbReference type="PANTHER" id="PTHR10291:SF0">
    <property type="entry name" value="DEHYDRODOLICHYL DIPHOSPHATE SYNTHASE 2"/>
    <property type="match status" value="1"/>
</dbReference>
<reference evidence="3" key="1">
    <citation type="submission" date="2018-06" db="EMBL/GenBank/DDBJ databases">
        <authorList>
            <person name="Zhirakovskaya E."/>
        </authorList>
    </citation>
    <scope>NUCLEOTIDE SEQUENCE</scope>
</reference>
<gene>
    <name evidence="3" type="ORF">MNBD_GAMMA11-2979</name>
</gene>
<dbReference type="InterPro" id="IPR018520">
    <property type="entry name" value="UPP_synth-like_CS"/>
</dbReference>
<dbReference type="FunFam" id="3.40.1180.10:FF:000001">
    <property type="entry name" value="(2E,6E)-farnesyl-diphosphate-specific ditrans,polycis-undecaprenyl-diphosphate synthase"/>
    <property type="match status" value="1"/>
</dbReference>
<evidence type="ECO:0000256" key="2">
    <source>
        <dbReference type="ARBA" id="ARBA00022679"/>
    </source>
</evidence>